<reference evidence="1 2" key="1">
    <citation type="submission" date="2013-12" db="EMBL/GenBank/DDBJ databases">
        <authorList>
            <person name="Zelazny A."/>
            <person name="Olivier K."/>
            <person name="Holland S."/>
            <person name="Lenaerts A."/>
            <person name="Ordway D."/>
            <person name="DeGroote M.A."/>
            <person name="Parker T."/>
            <person name="Sizemore C."/>
            <person name="Tallon L.J."/>
            <person name="Sadzewicz L.K."/>
            <person name="Sengamalay N."/>
            <person name="Fraser C.M."/>
            <person name="Hine E."/>
            <person name="Shefchek K.A."/>
            <person name="Das S.P."/>
            <person name="Tettelin H."/>
        </authorList>
    </citation>
    <scope>NUCLEOTIDE SEQUENCE [LARGE SCALE GENOMIC DNA]</scope>
    <source>
        <strain evidence="1 2">1513</strain>
    </source>
</reference>
<dbReference type="EMBL" id="JAOJ01000002">
    <property type="protein sequence ID" value="EUA71061.1"/>
    <property type="molecule type" value="Genomic_DNA"/>
</dbReference>
<dbReference type="Proteomes" id="UP000023351">
    <property type="component" value="Unassembled WGS sequence"/>
</dbReference>
<accession>X8DSR0</accession>
<evidence type="ECO:0000313" key="2">
    <source>
        <dbReference type="Proteomes" id="UP000023351"/>
    </source>
</evidence>
<comment type="caution">
    <text evidence="1">The sequence shown here is derived from an EMBL/GenBank/DDBJ whole genome shotgun (WGS) entry which is preliminary data.</text>
</comment>
<gene>
    <name evidence="1" type="ORF">I540_1254</name>
</gene>
<dbReference type="AlphaFoldDB" id="X8DSR0"/>
<dbReference type="PATRIC" id="fig|1299321.3.peg.1203"/>
<organism evidence="1 2">
    <name type="scientific">Mycobacteroides abscessus subsp. bolletii 1513</name>
    <dbReference type="NCBI Taxonomy" id="1299321"/>
    <lineage>
        <taxon>Bacteria</taxon>
        <taxon>Bacillati</taxon>
        <taxon>Actinomycetota</taxon>
        <taxon>Actinomycetes</taxon>
        <taxon>Mycobacteriales</taxon>
        <taxon>Mycobacteriaceae</taxon>
        <taxon>Mycobacteroides</taxon>
        <taxon>Mycobacteroides abscessus</taxon>
    </lineage>
</organism>
<name>X8DSR0_9MYCO</name>
<proteinExistence type="predicted"/>
<evidence type="ECO:0000313" key="1">
    <source>
        <dbReference type="EMBL" id="EUA71061.1"/>
    </source>
</evidence>
<protein>
    <submittedName>
        <fullName evidence="1">Uncharacterized protein</fullName>
    </submittedName>
</protein>
<sequence length="169" mass="18768">MTLITVIEPSAWWRCTAVFLARMVMPFSFSRSPESIRRSTASSPRCESAPDCLSIASTRVVLPWSTCATMATFRKLWVTSANSGSTAHSSRNRRTIGVTPDIATPIASPRSRTPVKASKVARLKPKKKCCKSKPRCTKCPVVVHKMQKAEHHGLSEKELKKVLHRARAH</sequence>